<feature type="chain" id="PRO_5004171856" evidence="1">
    <location>
        <begin position="18"/>
        <end position="376"/>
    </location>
</feature>
<dbReference type="AlphaFoldDB" id="Q0FT73"/>
<sequence length="376" mass="38863">MLAALCLAATLATPALSQPTETRQVQFDAGTSGTVIRDSITGYEGIDYKLGASAGQRMVVDLNTSNLSNYFNIMAPGADSALFVGASDGTHFDGILPANGDYTIRVFLMRNAARREETADYALSIHIGGAITPPEPDFADGSAGGPDFWEVTASGLNIRSGPSAGGAVVGRANHGQVLRNLGCRGSGDARWCHVETPNGLLSGWAAGRFLAESGGPAQASAPQVSTETAAMGPDFWEVTGVPANDYLNIRTGAGTANTIVARAPNGMVLRNLGCRGSGDARWCHVQTPDGGQDGWVSGAYLRESAGPAASGQPGVSIPSNSPVAPSLYVRPSGEIEASWSSGCTVLFNPAKQRINAGSSCSEAELISSELWVARMQ</sequence>
<gene>
    <name evidence="3" type="ORF">R2601_20831</name>
</gene>
<name>Q0FT73_SALBH</name>
<evidence type="ECO:0000313" key="3">
    <source>
        <dbReference type="EMBL" id="EAU47296.1"/>
    </source>
</evidence>
<dbReference type="HOGENOM" id="CLU_735396_0_0_5"/>
<dbReference type="Gene3D" id="2.60.120.380">
    <property type="match status" value="1"/>
</dbReference>
<accession>Q0FT73</accession>
<dbReference type="SMART" id="SM00287">
    <property type="entry name" value="SH3b"/>
    <property type="match status" value="2"/>
</dbReference>
<dbReference type="EMBL" id="AATQ01000007">
    <property type="protein sequence ID" value="EAU47296.1"/>
    <property type="molecule type" value="Genomic_DNA"/>
</dbReference>
<feature type="signal peptide" evidence="1">
    <location>
        <begin position="1"/>
        <end position="17"/>
    </location>
</feature>
<evidence type="ECO:0000256" key="1">
    <source>
        <dbReference type="SAM" id="SignalP"/>
    </source>
</evidence>
<dbReference type="Gene3D" id="2.30.30.40">
    <property type="entry name" value="SH3 Domains"/>
    <property type="match status" value="2"/>
</dbReference>
<keyword evidence="1" id="KW-0732">Signal</keyword>
<comment type="caution">
    <text evidence="3">The sequence shown here is derived from an EMBL/GenBank/DDBJ whole genome shotgun (WGS) entry which is preliminary data.</text>
</comment>
<dbReference type="Pfam" id="PF08239">
    <property type="entry name" value="SH3_3"/>
    <property type="match status" value="2"/>
</dbReference>
<organism evidence="3 4">
    <name type="scientific">Salipiger bermudensis (strain DSM 26914 / JCM 13377 / KCTC 12554 / HTCC2601)</name>
    <name type="common">Pelagibaca bermudensis</name>
    <dbReference type="NCBI Taxonomy" id="314265"/>
    <lineage>
        <taxon>Bacteria</taxon>
        <taxon>Pseudomonadati</taxon>
        <taxon>Pseudomonadota</taxon>
        <taxon>Alphaproteobacteria</taxon>
        <taxon>Rhodobacterales</taxon>
        <taxon>Roseobacteraceae</taxon>
        <taxon>Salipiger</taxon>
    </lineage>
</organism>
<dbReference type="STRING" id="314265.R2601_20831"/>
<dbReference type="InterPro" id="IPR003646">
    <property type="entry name" value="SH3-like_bac-type"/>
</dbReference>
<dbReference type="InterPro" id="IPR052354">
    <property type="entry name" value="Cell_Wall_Dynamics_Protein"/>
</dbReference>
<keyword evidence="4" id="KW-1185">Reference proteome</keyword>
<dbReference type="Proteomes" id="UP000006230">
    <property type="component" value="Unassembled WGS sequence"/>
</dbReference>
<dbReference type="PANTHER" id="PTHR34408:SF1">
    <property type="entry name" value="GLYCOSYL HYDROLASE FAMILY 19 DOMAIN-CONTAINING PROTEIN HI_1415"/>
    <property type="match status" value="1"/>
</dbReference>
<evidence type="ECO:0000259" key="2">
    <source>
        <dbReference type="PROSITE" id="PS51781"/>
    </source>
</evidence>
<feature type="domain" description="SH3b" evidence="2">
    <location>
        <begin position="237"/>
        <end position="305"/>
    </location>
</feature>
<evidence type="ECO:0000313" key="4">
    <source>
        <dbReference type="Proteomes" id="UP000006230"/>
    </source>
</evidence>
<dbReference type="PROSITE" id="PS51781">
    <property type="entry name" value="SH3B"/>
    <property type="match status" value="1"/>
</dbReference>
<proteinExistence type="predicted"/>
<dbReference type="PANTHER" id="PTHR34408">
    <property type="entry name" value="FAMILY PROTEIN, PUTATIVE-RELATED"/>
    <property type="match status" value="1"/>
</dbReference>
<reference evidence="3 4" key="1">
    <citation type="journal article" date="2010" name="J. Bacteriol.">
        <title>Genome sequences of Pelagibaca bermudensis HTCC2601T and Maritimibacter alkaliphilus HTCC2654T, the type strains of two marine Roseobacter genera.</title>
        <authorList>
            <person name="Thrash J.C."/>
            <person name="Cho J.C."/>
            <person name="Ferriera S."/>
            <person name="Johnson J."/>
            <person name="Vergin K.L."/>
            <person name="Giovannoni S.J."/>
        </authorList>
    </citation>
    <scope>NUCLEOTIDE SEQUENCE [LARGE SCALE GENOMIC DNA]</scope>
    <source>
        <strain evidence="4">DSM 26914 / JCM 13377 / KCTC 12554 / HTCC2601</strain>
    </source>
</reference>
<dbReference type="eggNOG" id="COG4991">
    <property type="taxonomic scope" value="Bacteria"/>
</dbReference>
<protein>
    <submittedName>
        <fullName evidence="3">Putative hypothetical Gifsy-1 prophage protein</fullName>
    </submittedName>
</protein>